<proteinExistence type="predicted"/>
<dbReference type="OrthoDB" id="4953751at2"/>
<dbReference type="KEGG" id="aaq:AOC05_17730"/>
<dbReference type="RefSeq" id="WP_157375022.1">
    <property type="nucleotide sequence ID" value="NZ_CP012677.1"/>
</dbReference>
<evidence type="ECO:0000313" key="2">
    <source>
        <dbReference type="EMBL" id="ALE93742.1"/>
    </source>
</evidence>
<sequence length="193" mass="20222">MSQATIIRRMGRRETHSSRAVLSIVTAAVLLAAVLWLALELMLSVTGHRALLISPVELMERTASLGTATLPSVLVAVGVVLAVVGVAYVLAAILPGTKPRHLIENSRSAVVVDREVLASAIARTARTTSRLAPEQVTASVGHRSVEVRVHPSSGVAVGESAVREAVDREIASYCLARKLKVNVAVASRGAVGI</sequence>
<reference evidence="3" key="1">
    <citation type="submission" date="2015-09" db="EMBL/GenBank/DDBJ databases">
        <title>Complete genome of Arthrobacter alpinus strain R3.8.</title>
        <authorList>
            <person name="See-Too W.S."/>
            <person name="Chan K.G."/>
        </authorList>
    </citation>
    <scope>NUCLEOTIDE SEQUENCE [LARGE SCALE GENOMIC DNA]</scope>
    <source>
        <strain evidence="3">R3.8</strain>
    </source>
</reference>
<accession>A0A0M4QIF9</accession>
<dbReference type="AlphaFoldDB" id="A0A0M4QIF9"/>
<dbReference type="Proteomes" id="UP000062833">
    <property type="component" value="Chromosome"/>
</dbReference>
<keyword evidence="1" id="KW-0472">Membrane</keyword>
<gene>
    <name evidence="2" type="ORF">AOC05_17730</name>
</gene>
<evidence type="ECO:0000313" key="3">
    <source>
        <dbReference type="Proteomes" id="UP000062833"/>
    </source>
</evidence>
<dbReference type="PATRIC" id="fig|656366.3.peg.3812"/>
<keyword evidence="3" id="KW-1185">Reference proteome</keyword>
<dbReference type="EMBL" id="CP012677">
    <property type="protein sequence ID" value="ALE93742.1"/>
    <property type="molecule type" value="Genomic_DNA"/>
</dbReference>
<feature type="transmembrane region" description="Helical" evidence="1">
    <location>
        <begin position="73"/>
        <end position="94"/>
    </location>
</feature>
<evidence type="ECO:0000256" key="1">
    <source>
        <dbReference type="SAM" id="Phobius"/>
    </source>
</evidence>
<keyword evidence="1" id="KW-0812">Transmembrane</keyword>
<keyword evidence="1" id="KW-1133">Transmembrane helix</keyword>
<name>A0A0M4QIF9_9MICC</name>
<feature type="transmembrane region" description="Helical" evidence="1">
    <location>
        <begin position="20"/>
        <end position="39"/>
    </location>
</feature>
<evidence type="ECO:0008006" key="4">
    <source>
        <dbReference type="Google" id="ProtNLM"/>
    </source>
</evidence>
<organism evidence="2 3">
    <name type="scientific">Arthrobacter alpinus</name>
    <dbReference type="NCBI Taxonomy" id="656366"/>
    <lineage>
        <taxon>Bacteria</taxon>
        <taxon>Bacillati</taxon>
        <taxon>Actinomycetota</taxon>
        <taxon>Actinomycetes</taxon>
        <taxon>Micrococcales</taxon>
        <taxon>Micrococcaceae</taxon>
        <taxon>Arthrobacter</taxon>
    </lineage>
</organism>
<protein>
    <recommendedName>
        <fullName evidence="4">DNA/RNA endonuclease G</fullName>
    </recommendedName>
</protein>